<gene>
    <name evidence="1" type="ORF">T190607A01A_10141</name>
</gene>
<protein>
    <recommendedName>
        <fullName evidence="3">DUF1735 domain-containing protein</fullName>
    </recommendedName>
</protein>
<sequence>MVAALALATLNSCKDTIDDFDAPAFATFGADAVVVSLPDGAQETKEITIFTANKTGSDRVIDIVVTEDTDADAASYSVPSSVTIPANSNEAKFNIDFTSVNLDLTTEKKLVLRMVQKDGLSVGADLVIPMSQSCPDGETKAKLTLTFDDWPEEAAWRILDSTGAVVMASSDPLAYNVYTDLTGTLDFVNCLPNGTYTFQAFDGYGDGGTGYVLEANGVTLINLSGNYGGSYSASFTL</sequence>
<proteinExistence type="predicted"/>
<evidence type="ECO:0000313" key="1">
    <source>
        <dbReference type="EMBL" id="CAL2075145.1"/>
    </source>
</evidence>
<organism evidence="1 2">
    <name type="scientific">Tenacibaculum platacis</name>
    <dbReference type="NCBI Taxonomy" id="3137852"/>
    <lineage>
        <taxon>Bacteria</taxon>
        <taxon>Pseudomonadati</taxon>
        <taxon>Bacteroidota</taxon>
        <taxon>Flavobacteriia</taxon>
        <taxon>Flavobacteriales</taxon>
        <taxon>Flavobacteriaceae</taxon>
        <taxon>Tenacibaculum</taxon>
    </lineage>
</organism>
<keyword evidence="2" id="KW-1185">Reference proteome</keyword>
<reference evidence="1 2" key="1">
    <citation type="submission" date="2024-05" db="EMBL/GenBank/DDBJ databases">
        <authorList>
            <person name="Duchaud E."/>
        </authorList>
    </citation>
    <scope>NUCLEOTIDE SEQUENCE [LARGE SCALE GENOMIC DNA]</scope>
    <source>
        <strain evidence="1">Ena-SAMPLE-TAB-13-05-2024-13:56:06:370-140302</strain>
    </source>
</reference>
<dbReference type="EMBL" id="CAXIXY010000003">
    <property type="protein sequence ID" value="CAL2075145.1"/>
    <property type="molecule type" value="Genomic_DNA"/>
</dbReference>
<evidence type="ECO:0008006" key="3">
    <source>
        <dbReference type="Google" id="ProtNLM"/>
    </source>
</evidence>
<name>A0ABM9NQK3_9FLAO</name>
<comment type="caution">
    <text evidence="1">The sequence shown here is derived from an EMBL/GenBank/DDBJ whole genome shotgun (WGS) entry which is preliminary data.</text>
</comment>
<evidence type="ECO:0000313" key="2">
    <source>
        <dbReference type="Proteomes" id="UP001497416"/>
    </source>
</evidence>
<accession>A0ABM9NQK3</accession>
<dbReference type="Proteomes" id="UP001497416">
    <property type="component" value="Unassembled WGS sequence"/>
</dbReference>